<evidence type="ECO:0000313" key="2">
    <source>
        <dbReference type="EMBL" id="MFC1456313.1"/>
    </source>
</evidence>
<gene>
    <name evidence="2" type="ORF">ACETIH_06165</name>
</gene>
<protein>
    <submittedName>
        <fullName evidence="2">Thermonuclease family protein</fullName>
    </submittedName>
</protein>
<dbReference type="SMART" id="SM00318">
    <property type="entry name" value="SNc"/>
    <property type="match status" value="1"/>
</dbReference>
<comment type="caution">
    <text evidence="2">The sequence shown here is derived from an EMBL/GenBank/DDBJ whole genome shotgun (WGS) entry which is preliminary data.</text>
</comment>
<dbReference type="PANTHER" id="PTHR12302:SF26">
    <property type="entry name" value="BLR1266 PROTEIN"/>
    <property type="match status" value="1"/>
</dbReference>
<dbReference type="PANTHER" id="PTHR12302">
    <property type="entry name" value="EBNA2 BINDING PROTEIN P100"/>
    <property type="match status" value="1"/>
</dbReference>
<organism evidence="2 3">
    <name type="scientific">Microvirga arabica</name>
    <dbReference type="NCBI Taxonomy" id="1128671"/>
    <lineage>
        <taxon>Bacteria</taxon>
        <taxon>Pseudomonadati</taxon>
        <taxon>Pseudomonadota</taxon>
        <taxon>Alphaproteobacteria</taxon>
        <taxon>Hyphomicrobiales</taxon>
        <taxon>Methylobacteriaceae</taxon>
        <taxon>Microvirga</taxon>
    </lineage>
</organism>
<dbReference type="Gene3D" id="2.40.50.90">
    <property type="match status" value="1"/>
</dbReference>
<evidence type="ECO:0000313" key="3">
    <source>
        <dbReference type="Proteomes" id="UP001593940"/>
    </source>
</evidence>
<dbReference type="EMBL" id="JBHOMY010000013">
    <property type="protein sequence ID" value="MFC1456313.1"/>
    <property type="molecule type" value="Genomic_DNA"/>
</dbReference>
<evidence type="ECO:0000259" key="1">
    <source>
        <dbReference type="PROSITE" id="PS50830"/>
    </source>
</evidence>
<proteinExistence type="predicted"/>
<name>A0ABV6Y4W1_9HYPH</name>
<dbReference type="RefSeq" id="WP_203274365.1">
    <property type="nucleotide sequence ID" value="NZ_JAFBID010000065.1"/>
</dbReference>
<sequence length="170" mass="18881">MRFRRRRSGRSGITSLIVALVLAGGAAVVMKPSGRTLEGRAQVTDGDTIRIGEARIRLKGIDAPEMEQRCFKAGRSYACGESARRALIDLVSGETVRCRAAGRDRYQRILARCTVNGDDIGTRMVESGWAVSYGRDYDAEEARAQDRGVGLWEGEFERPQDWRRENASRG</sequence>
<accession>A0ABV6Y4W1</accession>
<dbReference type="InterPro" id="IPR035437">
    <property type="entry name" value="SNase_OB-fold_sf"/>
</dbReference>
<dbReference type="Proteomes" id="UP001593940">
    <property type="component" value="Unassembled WGS sequence"/>
</dbReference>
<keyword evidence="3" id="KW-1185">Reference proteome</keyword>
<feature type="domain" description="TNase-like" evidence="1">
    <location>
        <begin position="42"/>
        <end position="154"/>
    </location>
</feature>
<dbReference type="SUPFAM" id="SSF50199">
    <property type="entry name" value="Staphylococcal nuclease"/>
    <property type="match status" value="1"/>
</dbReference>
<reference evidence="2 3" key="1">
    <citation type="submission" date="2024-09" db="EMBL/GenBank/DDBJ databases">
        <title>Nodulacao em especies de Leguminosae Basais da Amazonia e Caracterizacao dos Rizobios e Bacterias Associadas aos Nodulos.</title>
        <authorList>
            <person name="Jambeiro I.C.A."/>
            <person name="Lopes I.S."/>
            <person name="Aguiar E.R.G.R."/>
            <person name="Santos A.F.J."/>
            <person name="Dos Santos J.M.F."/>
            <person name="Gross E."/>
        </authorList>
    </citation>
    <scope>NUCLEOTIDE SEQUENCE [LARGE SCALE GENOMIC DNA]</scope>
    <source>
        <strain evidence="2 3">BRUESC1165</strain>
    </source>
</reference>
<dbReference type="PROSITE" id="PS50830">
    <property type="entry name" value="TNASE_3"/>
    <property type="match status" value="1"/>
</dbReference>
<dbReference type="Pfam" id="PF00565">
    <property type="entry name" value="SNase"/>
    <property type="match status" value="1"/>
</dbReference>
<dbReference type="InterPro" id="IPR016071">
    <property type="entry name" value="Staphylococal_nuclease_OB-fold"/>
</dbReference>